<proteinExistence type="predicted"/>
<sequence>MPIPKIVYPSGGGTTLIFAFPPVNVKAHNDKAVRHDTVMSGGKRQSLLERSEEFLELDMTLVPEGTDEAKGEVDAWKAWWDAVKDGTNFDFFPDKDLGGNTTYITEDTEFEPELMVRGPVRSFEFELRWRKQV</sequence>
<protein>
    <submittedName>
        <fullName evidence="1">Uncharacterized protein</fullName>
    </submittedName>
</protein>
<gene>
    <name evidence="1" type="ORF">LCGC14_1823550</name>
</gene>
<organism evidence="1">
    <name type="scientific">marine sediment metagenome</name>
    <dbReference type="NCBI Taxonomy" id="412755"/>
    <lineage>
        <taxon>unclassified sequences</taxon>
        <taxon>metagenomes</taxon>
        <taxon>ecological metagenomes</taxon>
    </lineage>
</organism>
<evidence type="ECO:0000313" key="1">
    <source>
        <dbReference type="EMBL" id="KKL98524.1"/>
    </source>
</evidence>
<name>A0A0F9GI60_9ZZZZ</name>
<reference evidence="1" key="1">
    <citation type="journal article" date="2015" name="Nature">
        <title>Complex archaea that bridge the gap between prokaryotes and eukaryotes.</title>
        <authorList>
            <person name="Spang A."/>
            <person name="Saw J.H."/>
            <person name="Jorgensen S.L."/>
            <person name="Zaremba-Niedzwiedzka K."/>
            <person name="Martijn J."/>
            <person name="Lind A.E."/>
            <person name="van Eijk R."/>
            <person name="Schleper C."/>
            <person name="Guy L."/>
            <person name="Ettema T.J."/>
        </authorList>
    </citation>
    <scope>NUCLEOTIDE SEQUENCE</scope>
</reference>
<comment type="caution">
    <text evidence="1">The sequence shown here is derived from an EMBL/GenBank/DDBJ whole genome shotgun (WGS) entry which is preliminary data.</text>
</comment>
<dbReference type="AlphaFoldDB" id="A0A0F9GI60"/>
<accession>A0A0F9GI60</accession>
<dbReference type="EMBL" id="LAZR01017897">
    <property type="protein sequence ID" value="KKL98524.1"/>
    <property type="molecule type" value="Genomic_DNA"/>
</dbReference>